<name>A0AAP5I520_9CYAN</name>
<dbReference type="RefSeq" id="WP_208344586.1">
    <property type="nucleotide sequence ID" value="NZ_CAWQFN010000517.1"/>
</dbReference>
<keyword evidence="2" id="KW-1185">Reference proteome</keyword>
<evidence type="ECO:0000313" key="1">
    <source>
        <dbReference type="EMBL" id="MDR9893892.1"/>
    </source>
</evidence>
<protein>
    <submittedName>
        <fullName evidence="1">Uncharacterized protein</fullName>
    </submittedName>
</protein>
<dbReference type="EMBL" id="JAALHA020000001">
    <property type="protein sequence ID" value="MDR9893892.1"/>
    <property type="molecule type" value="Genomic_DNA"/>
</dbReference>
<evidence type="ECO:0000313" key="2">
    <source>
        <dbReference type="Proteomes" id="UP000667802"/>
    </source>
</evidence>
<organism evidence="1 2">
    <name type="scientific">Aetokthonos hydrillicola Thurmond2011</name>
    <dbReference type="NCBI Taxonomy" id="2712845"/>
    <lineage>
        <taxon>Bacteria</taxon>
        <taxon>Bacillati</taxon>
        <taxon>Cyanobacteriota</taxon>
        <taxon>Cyanophyceae</taxon>
        <taxon>Nostocales</taxon>
        <taxon>Hapalosiphonaceae</taxon>
        <taxon>Aetokthonos</taxon>
    </lineage>
</organism>
<sequence>MNTCPCCSSRLLRHIHGHVIYWFCRHCWEVMPVLTEQRIALPPEFERGGLAKILEQQNKICTAARDIEFHGIFAEANVN</sequence>
<proteinExistence type="predicted"/>
<gene>
    <name evidence="1" type="ORF">G7B40_004795</name>
</gene>
<accession>A0AAP5I520</accession>
<dbReference type="Proteomes" id="UP000667802">
    <property type="component" value="Unassembled WGS sequence"/>
</dbReference>
<reference evidence="2" key="1">
    <citation type="journal article" date="2021" name="Science">
        <title>Hunting the eagle killer: A cyanobacterial neurotoxin causes vacuolar myelinopathy.</title>
        <authorList>
            <person name="Breinlinger S."/>
            <person name="Phillips T.J."/>
            <person name="Haram B.N."/>
            <person name="Mares J."/>
            <person name="Martinez Yerena J.A."/>
            <person name="Hrouzek P."/>
            <person name="Sobotka R."/>
            <person name="Henderson W.M."/>
            <person name="Schmieder P."/>
            <person name="Williams S.M."/>
            <person name="Lauderdale J.D."/>
            <person name="Wilde H.D."/>
            <person name="Gerrin W."/>
            <person name="Kust A."/>
            <person name="Washington J.W."/>
            <person name="Wagner C."/>
            <person name="Geier B."/>
            <person name="Liebeke M."/>
            <person name="Enke H."/>
            <person name="Niedermeyer T.H.J."/>
            <person name="Wilde S.B."/>
        </authorList>
    </citation>
    <scope>NUCLEOTIDE SEQUENCE [LARGE SCALE GENOMIC DNA]</scope>
    <source>
        <strain evidence="2">Thurmond2011</strain>
    </source>
</reference>
<dbReference type="AlphaFoldDB" id="A0AAP5I520"/>
<comment type="caution">
    <text evidence="1">The sequence shown here is derived from an EMBL/GenBank/DDBJ whole genome shotgun (WGS) entry which is preliminary data.</text>
</comment>